<feature type="transmembrane region" description="Helical" evidence="1">
    <location>
        <begin position="128"/>
        <end position="148"/>
    </location>
</feature>
<keyword evidence="2" id="KW-0645">Protease</keyword>
<feature type="transmembrane region" description="Helical" evidence="1">
    <location>
        <begin position="20"/>
        <end position="37"/>
    </location>
</feature>
<evidence type="ECO:0000313" key="3">
    <source>
        <dbReference type="Proteomes" id="UP001196565"/>
    </source>
</evidence>
<feature type="transmembrane region" description="Helical" evidence="1">
    <location>
        <begin position="100"/>
        <end position="116"/>
    </location>
</feature>
<keyword evidence="2" id="KW-0378">Hydrolase</keyword>
<dbReference type="GO" id="GO:0008233">
    <property type="term" value="F:peptidase activity"/>
    <property type="evidence" value="ECO:0007669"/>
    <property type="project" value="UniProtKB-KW"/>
</dbReference>
<gene>
    <name evidence="2" type="ORF">KPL78_23360</name>
</gene>
<name>A0ABS7AI48_9PROT</name>
<dbReference type="EMBL" id="JAHYBZ010000009">
    <property type="protein sequence ID" value="MBW6400819.1"/>
    <property type="molecule type" value="Genomic_DNA"/>
</dbReference>
<feature type="transmembrane region" description="Helical" evidence="1">
    <location>
        <begin position="160"/>
        <end position="178"/>
    </location>
</feature>
<dbReference type="GO" id="GO:0006508">
    <property type="term" value="P:proteolysis"/>
    <property type="evidence" value="ECO:0007669"/>
    <property type="project" value="UniProtKB-KW"/>
</dbReference>
<keyword evidence="1" id="KW-1133">Transmembrane helix</keyword>
<reference evidence="2 3" key="1">
    <citation type="submission" date="2021-07" db="EMBL/GenBank/DDBJ databases">
        <authorList>
            <person name="So Y."/>
        </authorList>
    </citation>
    <scope>NUCLEOTIDE SEQUENCE [LARGE SCALE GENOMIC DNA]</scope>
    <source>
        <strain evidence="2 3">HJA6</strain>
    </source>
</reference>
<evidence type="ECO:0000256" key="1">
    <source>
        <dbReference type="SAM" id="Phobius"/>
    </source>
</evidence>
<proteinExistence type="predicted"/>
<keyword evidence="1" id="KW-0472">Membrane</keyword>
<keyword evidence="1" id="KW-0812">Transmembrane</keyword>
<protein>
    <submittedName>
        <fullName evidence="2">Protease</fullName>
    </submittedName>
</protein>
<comment type="caution">
    <text evidence="2">The sequence shown here is derived from an EMBL/GenBank/DDBJ whole genome shotgun (WGS) entry which is preliminary data.</text>
</comment>
<sequence length="422" mass="45687">MIELFLLLVGGPVVRRRWRVLMALGLVWMAVGALLFVNAAMEDLRIPPIYFTIPLLIDAAVSLIAGLGGVGAYRGLRFGKATLLVAVSLLIVLRPGGSDIAIGLLVGVILVVDSIWRATSAYVVRFAAWRRSLVAAGFEFLLGIWSFVPWPTQWQGEVGLDVGTLMMVTGASVAGLALKLRRLPPGLPISRVLSNGWPRQKVDDAGSDALAPQRSGSLTVHVWTPTGSMAPLSRGVARYVAALDEHGVISTGHAALEAPPDIYVSHYPAVEISRDQANFANALKATAENDVPGKFQPSYAVESQDWCPSTRQIDLHNMNIGALQAFWTEYRQDGTYNLTNRNCSSVVAKSLDAAVEGIFADHSRSPWFLLRLFLLPELWAAGVMRRRAAAMAWTPGMVLDYARALSSVLALPARLNLTRPGT</sequence>
<organism evidence="2 3">
    <name type="scientific">Roseomonas alba</name>
    <dbReference type="NCBI Taxonomy" id="2846776"/>
    <lineage>
        <taxon>Bacteria</taxon>
        <taxon>Pseudomonadati</taxon>
        <taxon>Pseudomonadota</taxon>
        <taxon>Alphaproteobacteria</taxon>
        <taxon>Acetobacterales</taxon>
        <taxon>Roseomonadaceae</taxon>
        <taxon>Roseomonas</taxon>
    </lineage>
</organism>
<dbReference type="Proteomes" id="UP001196565">
    <property type="component" value="Unassembled WGS sequence"/>
</dbReference>
<accession>A0ABS7AI48</accession>
<evidence type="ECO:0000313" key="2">
    <source>
        <dbReference type="EMBL" id="MBW6400819.1"/>
    </source>
</evidence>
<keyword evidence="3" id="KW-1185">Reference proteome</keyword>
<feature type="transmembrane region" description="Helical" evidence="1">
    <location>
        <begin position="49"/>
        <end position="71"/>
    </location>
</feature>